<gene>
    <name evidence="1" type="ORF">MES5069_220138</name>
</gene>
<name>A0ABN8JMP2_9HYPH</name>
<dbReference type="EMBL" id="CAKXZT010000116">
    <property type="protein sequence ID" value="CAH2399390.1"/>
    <property type="molecule type" value="Genomic_DNA"/>
</dbReference>
<organism evidence="1 2">
    <name type="scientific">Mesorhizobium escarrei</name>
    <dbReference type="NCBI Taxonomy" id="666018"/>
    <lineage>
        <taxon>Bacteria</taxon>
        <taxon>Pseudomonadati</taxon>
        <taxon>Pseudomonadota</taxon>
        <taxon>Alphaproteobacteria</taxon>
        <taxon>Hyphomicrobiales</taxon>
        <taxon>Phyllobacteriaceae</taxon>
        <taxon>Mesorhizobium</taxon>
    </lineage>
</organism>
<dbReference type="Proteomes" id="UP001153050">
    <property type="component" value="Unassembled WGS sequence"/>
</dbReference>
<accession>A0ABN8JMP2</accession>
<comment type="caution">
    <text evidence="1">The sequence shown here is derived from an EMBL/GenBank/DDBJ whole genome shotgun (WGS) entry which is preliminary data.</text>
</comment>
<evidence type="ECO:0000313" key="1">
    <source>
        <dbReference type="EMBL" id="CAH2399390.1"/>
    </source>
</evidence>
<proteinExistence type="predicted"/>
<keyword evidence="2" id="KW-1185">Reference proteome</keyword>
<reference evidence="1 2" key="1">
    <citation type="submission" date="2022-03" db="EMBL/GenBank/DDBJ databases">
        <authorList>
            <person name="Brunel B."/>
        </authorList>
    </citation>
    <scope>NUCLEOTIDE SEQUENCE [LARGE SCALE GENOMIC DNA]</scope>
    <source>
        <strain evidence="1">STM5069sample</strain>
    </source>
</reference>
<protein>
    <submittedName>
        <fullName evidence="1">Uncharacterized protein</fullName>
    </submittedName>
</protein>
<evidence type="ECO:0000313" key="2">
    <source>
        <dbReference type="Proteomes" id="UP001153050"/>
    </source>
</evidence>
<sequence>MAKLRDLCPISVHAKPTYLGILAIRLDRDRLERSFHLSGLHEHELKVAQPSSLPRLTALRSASGSLEPEPSTILPCSLIGQTHDLATPSILLEASKLRSSVSSNPDTGGLQLARSIADLATRPRNLSELKTKAQREQIADMKA</sequence>